<keyword evidence="4" id="KW-1133">Transmembrane helix</keyword>
<comment type="caution">
    <text evidence="5">The sequence shown here is derived from an EMBL/GenBank/DDBJ whole genome shotgun (WGS) entry which is preliminary data.</text>
</comment>
<dbReference type="EMBL" id="JABBWE010000009">
    <property type="protein sequence ID" value="KAG1800279.1"/>
    <property type="molecule type" value="Genomic_DNA"/>
</dbReference>
<evidence type="ECO:0000256" key="3">
    <source>
        <dbReference type="SAM" id="MobiDB-lite"/>
    </source>
</evidence>
<dbReference type="GO" id="GO:0016020">
    <property type="term" value="C:membrane"/>
    <property type="evidence" value="ECO:0007669"/>
    <property type="project" value="UniProtKB-SubCell"/>
</dbReference>
<feature type="compositionally biased region" description="Polar residues" evidence="3">
    <location>
        <begin position="16"/>
        <end position="26"/>
    </location>
</feature>
<name>A0A9P7DQ19_9AGAM</name>
<feature type="transmembrane region" description="Helical" evidence="4">
    <location>
        <begin position="117"/>
        <end position="135"/>
    </location>
</feature>
<proteinExistence type="inferred from homology"/>
<accession>A0A9P7DQ19</accession>
<dbReference type="InterPro" id="IPR011701">
    <property type="entry name" value="MFS"/>
</dbReference>
<dbReference type="Gene3D" id="1.20.1250.20">
    <property type="entry name" value="MFS general substrate transporter like domains"/>
    <property type="match status" value="2"/>
</dbReference>
<dbReference type="GeneID" id="64598663"/>
<evidence type="ECO:0000256" key="4">
    <source>
        <dbReference type="SAM" id="Phobius"/>
    </source>
</evidence>
<dbReference type="GO" id="GO:0022857">
    <property type="term" value="F:transmembrane transporter activity"/>
    <property type="evidence" value="ECO:0007669"/>
    <property type="project" value="InterPro"/>
</dbReference>
<dbReference type="RefSeq" id="XP_041164265.1">
    <property type="nucleotide sequence ID" value="XM_041304899.1"/>
</dbReference>
<evidence type="ECO:0000256" key="1">
    <source>
        <dbReference type="ARBA" id="ARBA00004141"/>
    </source>
</evidence>
<reference evidence="5" key="1">
    <citation type="journal article" date="2020" name="New Phytol.">
        <title>Comparative genomics reveals dynamic genome evolution in host specialist ectomycorrhizal fungi.</title>
        <authorList>
            <person name="Lofgren L.A."/>
            <person name="Nguyen N.H."/>
            <person name="Vilgalys R."/>
            <person name="Ruytinx J."/>
            <person name="Liao H.L."/>
            <person name="Branco S."/>
            <person name="Kuo A."/>
            <person name="LaButti K."/>
            <person name="Lipzen A."/>
            <person name="Andreopoulos W."/>
            <person name="Pangilinan J."/>
            <person name="Riley R."/>
            <person name="Hundley H."/>
            <person name="Na H."/>
            <person name="Barry K."/>
            <person name="Grigoriev I.V."/>
            <person name="Stajich J.E."/>
            <person name="Kennedy P.G."/>
        </authorList>
    </citation>
    <scope>NUCLEOTIDE SEQUENCE</scope>
    <source>
        <strain evidence="5">S12</strain>
    </source>
</reference>
<dbReference type="AlphaFoldDB" id="A0A9P7DQ19"/>
<comment type="subcellular location">
    <subcellularLocation>
        <location evidence="1">Membrane</location>
        <topology evidence="1">Multi-pass membrane protein</topology>
    </subcellularLocation>
</comment>
<dbReference type="Pfam" id="PF07690">
    <property type="entry name" value="MFS_1"/>
    <property type="match status" value="1"/>
</dbReference>
<feature type="transmembrane region" description="Helical" evidence="4">
    <location>
        <begin position="44"/>
        <end position="66"/>
    </location>
</feature>
<keyword evidence="6" id="KW-1185">Reference proteome</keyword>
<dbReference type="PANTHER" id="PTHR11360:SF234">
    <property type="entry name" value="MFS-TYPE TRANSPORTER DBAD-RELATED"/>
    <property type="match status" value="1"/>
</dbReference>
<gene>
    <name evidence="5" type="ORF">HD556DRAFT_1430378</name>
</gene>
<dbReference type="InterPro" id="IPR050327">
    <property type="entry name" value="Proton-linked_MCT"/>
</dbReference>
<keyword evidence="4" id="KW-0812">Transmembrane</keyword>
<feature type="transmembrane region" description="Helical" evidence="4">
    <location>
        <begin position="343"/>
        <end position="365"/>
    </location>
</feature>
<feature type="transmembrane region" description="Helical" evidence="4">
    <location>
        <begin position="141"/>
        <end position="163"/>
    </location>
</feature>
<evidence type="ECO:0000313" key="5">
    <source>
        <dbReference type="EMBL" id="KAG1800279.1"/>
    </source>
</evidence>
<sequence>MSNPSSSDEIAKQAPESVSKSAESVGNTSLVDPSDALSFPEGGFTAWGTVLGALLIQFCGFGYVSAYGVFQDFYTQTYLTNSTPSAIAWIGSINAFLILSVGIVSGRMVDRGAFYPVMKIGCLLQCFFLFILSLAKPEQYYQIFLSQGIGLGFAMGLTNVPSIAVISHHFQRRRAFAMGIVAAGGSLGAILHPVMLNNLINGRLGFANGVRASAALSSGLLFIANLLMRTRLPPQPKIVSYTRVLQNSSRDGAYICTCVGMAAFEFGYFFESFYLQLDSTLHGLSQGFSFYSLTILSSGSFIGRLAGGVVAAYVGVPNTIIISSLISSAVLFAMVGLHSSASVAVIAVSYGVFSGGVVAMMGPLISHLTPEFSHTGLDTYSQAWEHSWARAPLTFPRQSLTFGLGAPICGAVLTSHYIWWKAAILAGASEPCQSVATGGCILFVSMQVILKMRQKTSSVYSKGAGV</sequence>
<feature type="transmembrane region" description="Helical" evidence="4">
    <location>
        <begin position="320"/>
        <end position="337"/>
    </location>
</feature>
<organism evidence="5 6">
    <name type="scientific">Suillus plorans</name>
    <dbReference type="NCBI Taxonomy" id="116603"/>
    <lineage>
        <taxon>Eukaryota</taxon>
        <taxon>Fungi</taxon>
        <taxon>Dikarya</taxon>
        <taxon>Basidiomycota</taxon>
        <taxon>Agaricomycotina</taxon>
        <taxon>Agaricomycetes</taxon>
        <taxon>Agaricomycetidae</taxon>
        <taxon>Boletales</taxon>
        <taxon>Suillineae</taxon>
        <taxon>Suillaceae</taxon>
        <taxon>Suillus</taxon>
    </lineage>
</organism>
<dbReference type="SUPFAM" id="SSF103473">
    <property type="entry name" value="MFS general substrate transporter"/>
    <property type="match status" value="1"/>
</dbReference>
<feature type="transmembrane region" description="Helical" evidence="4">
    <location>
        <begin position="252"/>
        <end position="270"/>
    </location>
</feature>
<evidence type="ECO:0000313" key="6">
    <source>
        <dbReference type="Proteomes" id="UP000719766"/>
    </source>
</evidence>
<feature type="transmembrane region" description="Helical" evidence="4">
    <location>
        <begin position="86"/>
        <end position="105"/>
    </location>
</feature>
<keyword evidence="4" id="KW-0472">Membrane</keyword>
<evidence type="ECO:0000256" key="2">
    <source>
        <dbReference type="ARBA" id="ARBA00006727"/>
    </source>
</evidence>
<dbReference type="OrthoDB" id="6499973at2759"/>
<comment type="similarity">
    <text evidence="2">Belongs to the major facilitator superfamily. Monocarboxylate porter (TC 2.A.1.13) family.</text>
</comment>
<feature type="transmembrane region" description="Helical" evidence="4">
    <location>
        <begin position="175"/>
        <end position="196"/>
    </location>
</feature>
<dbReference type="PANTHER" id="PTHR11360">
    <property type="entry name" value="MONOCARBOXYLATE TRANSPORTER"/>
    <property type="match status" value="1"/>
</dbReference>
<dbReference type="Proteomes" id="UP000719766">
    <property type="component" value="Unassembled WGS sequence"/>
</dbReference>
<dbReference type="InterPro" id="IPR036259">
    <property type="entry name" value="MFS_trans_sf"/>
</dbReference>
<feature type="region of interest" description="Disordered" evidence="3">
    <location>
        <begin position="1"/>
        <end position="26"/>
    </location>
</feature>
<feature type="transmembrane region" description="Helical" evidence="4">
    <location>
        <begin position="400"/>
        <end position="420"/>
    </location>
</feature>
<feature type="transmembrane region" description="Helical" evidence="4">
    <location>
        <begin position="208"/>
        <end position="228"/>
    </location>
</feature>
<protein>
    <submittedName>
        <fullName evidence="5">Major facilitator superfamily domain-containing protein</fullName>
    </submittedName>
</protein>